<dbReference type="AlphaFoldDB" id="X1FTE4"/>
<sequence>MLAGGKSGAYRHLCQLIDDPSDKYYIFKYYPGSVDVSYYP</sequence>
<gene>
    <name evidence="1" type="ORF">S03H2_19827</name>
</gene>
<evidence type="ECO:0000313" key="1">
    <source>
        <dbReference type="EMBL" id="GAH32614.1"/>
    </source>
</evidence>
<dbReference type="EMBL" id="BARU01010392">
    <property type="protein sequence ID" value="GAH32614.1"/>
    <property type="molecule type" value="Genomic_DNA"/>
</dbReference>
<feature type="non-terminal residue" evidence="1">
    <location>
        <position position="40"/>
    </location>
</feature>
<organism evidence="1">
    <name type="scientific">marine sediment metagenome</name>
    <dbReference type="NCBI Taxonomy" id="412755"/>
    <lineage>
        <taxon>unclassified sequences</taxon>
        <taxon>metagenomes</taxon>
        <taxon>ecological metagenomes</taxon>
    </lineage>
</organism>
<reference evidence="1" key="1">
    <citation type="journal article" date="2014" name="Front. Microbiol.">
        <title>High frequency of phylogenetically diverse reductive dehalogenase-homologous genes in deep subseafloor sedimentary metagenomes.</title>
        <authorList>
            <person name="Kawai M."/>
            <person name="Futagami T."/>
            <person name="Toyoda A."/>
            <person name="Takaki Y."/>
            <person name="Nishi S."/>
            <person name="Hori S."/>
            <person name="Arai W."/>
            <person name="Tsubouchi T."/>
            <person name="Morono Y."/>
            <person name="Uchiyama I."/>
            <person name="Ito T."/>
            <person name="Fujiyama A."/>
            <person name="Inagaki F."/>
            <person name="Takami H."/>
        </authorList>
    </citation>
    <scope>NUCLEOTIDE SEQUENCE</scope>
    <source>
        <strain evidence="1">Expedition CK06-06</strain>
    </source>
</reference>
<protein>
    <submittedName>
        <fullName evidence="1">Uncharacterized protein</fullName>
    </submittedName>
</protein>
<accession>X1FTE4</accession>
<comment type="caution">
    <text evidence="1">The sequence shown here is derived from an EMBL/GenBank/DDBJ whole genome shotgun (WGS) entry which is preliminary data.</text>
</comment>
<name>X1FTE4_9ZZZZ</name>
<proteinExistence type="predicted"/>